<dbReference type="GO" id="GO:0050531">
    <property type="term" value="F:mannosyl-3-phosphoglycerate phosphatase activity"/>
    <property type="evidence" value="ECO:0007669"/>
    <property type="project" value="InterPro"/>
</dbReference>
<dbReference type="SFLD" id="SFLDS00003">
    <property type="entry name" value="Haloacid_Dehalogenase"/>
    <property type="match status" value="1"/>
</dbReference>
<dbReference type="PANTHER" id="PTHR10000:SF8">
    <property type="entry name" value="HAD SUPERFAMILY HYDROLASE-LIKE, TYPE 3"/>
    <property type="match status" value="1"/>
</dbReference>
<dbReference type="SFLD" id="SFLDG01142">
    <property type="entry name" value="C2.B.2:_Mannosyl-3-phosphoglyc"/>
    <property type="match status" value="1"/>
</dbReference>
<keyword evidence="1" id="KW-0479">Metal-binding</keyword>
<comment type="caution">
    <text evidence="4">The sequence shown here is derived from an EMBL/GenBank/DDBJ whole genome shotgun (WGS) entry which is preliminary data.</text>
</comment>
<name>A0A3D3RB54_9PLAN</name>
<dbReference type="EMBL" id="DQAY01000121">
    <property type="protein sequence ID" value="HCO25257.1"/>
    <property type="molecule type" value="Genomic_DNA"/>
</dbReference>
<evidence type="ECO:0000313" key="5">
    <source>
        <dbReference type="Proteomes" id="UP000263642"/>
    </source>
</evidence>
<dbReference type="InterPro" id="IPR006379">
    <property type="entry name" value="HAD-SF_hydro_IIB"/>
</dbReference>
<dbReference type="GO" id="GO:0005829">
    <property type="term" value="C:cytosol"/>
    <property type="evidence" value="ECO:0007669"/>
    <property type="project" value="TreeGrafter"/>
</dbReference>
<dbReference type="NCBIfam" id="TIGR01486">
    <property type="entry name" value="HAD-SF-IIB-MPGP"/>
    <property type="match status" value="1"/>
</dbReference>
<dbReference type="InterPro" id="IPR036412">
    <property type="entry name" value="HAD-like_sf"/>
</dbReference>
<dbReference type="InterPro" id="IPR006381">
    <property type="entry name" value="HAD-SF-IIB-MPGP"/>
</dbReference>
<reference evidence="4 5" key="1">
    <citation type="journal article" date="2018" name="Nat. Biotechnol.">
        <title>A standardized bacterial taxonomy based on genome phylogeny substantially revises the tree of life.</title>
        <authorList>
            <person name="Parks D.H."/>
            <person name="Chuvochina M."/>
            <person name="Waite D.W."/>
            <person name="Rinke C."/>
            <person name="Skarshewski A."/>
            <person name="Chaumeil P.A."/>
            <person name="Hugenholtz P."/>
        </authorList>
    </citation>
    <scope>NUCLEOTIDE SEQUENCE [LARGE SCALE GENOMIC DNA]</scope>
    <source>
        <strain evidence="4">UBA9375</strain>
    </source>
</reference>
<dbReference type="NCBIfam" id="TIGR01484">
    <property type="entry name" value="HAD-SF-IIB"/>
    <property type="match status" value="1"/>
</dbReference>
<dbReference type="GO" id="GO:0051479">
    <property type="term" value="P:mannosylglycerate biosynthetic process"/>
    <property type="evidence" value="ECO:0007669"/>
    <property type="project" value="InterPro"/>
</dbReference>
<dbReference type="SFLD" id="SFLDG01140">
    <property type="entry name" value="C2.B:_Phosphomannomutase_and_P"/>
    <property type="match status" value="1"/>
</dbReference>
<dbReference type="Gene3D" id="3.40.50.1000">
    <property type="entry name" value="HAD superfamily/HAD-like"/>
    <property type="match status" value="1"/>
</dbReference>
<dbReference type="Proteomes" id="UP000263642">
    <property type="component" value="Unassembled WGS sequence"/>
</dbReference>
<evidence type="ECO:0000256" key="1">
    <source>
        <dbReference type="ARBA" id="ARBA00022723"/>
    </source>
</evidence>
<organism evidence="4 5">
    <name type="scientific">Gimesia maris</name>
    <dbReference type="NCBI Taxonomy" id="122"/>
    <lineage>
        <taxon>Bacteria</taxon>
        <taxon>Pseudomonadati</taxon>
        <taxon>Planctomycetota</taxon>
        <taxon>Planctomycetia</taxon>
        <taxon>Planctomycetales</taxon>
        <taxon>Planctomycetaceae</taxon>
        <taxon>Gimesia</taxon>
    </lineage>
</organism>
<dbReference type="PANTHER" id="PTHR10000">
    <property type="entry name" value="PHOSPHOSERINE PHOSPHATASE"/>
    <property type="match status" value="1"/>
</dbReference>
<accession>A0A3D3RB54</accession>
<dbReference type="Pfam" id="PF08282">
    <property type="entry name" value="Hydrolase_3"/>
    <property type="match status" value="1"/>
</dbReference>
<dbReference type="AlphaFoldDB" id="A0A3D3RB54"/>
<proteinExistence type="predicted"/>
<gene>
    <name evidence="4" type="ORF">DIT97_20370</name>
</gene>
<evidence type="ECO:0000256" key="3">
    <source>
        <dbReference type="ARBA" id="ARBA00022842"/>
    </source>
</evidence>
<dbReference type="Gene3D" id="3.30.980.20">
    <property type="entry name" value="Putative mannosyl-3-phosphoglycerate phosphatase, domain 2"/>
    <property type="match status" value="1"/>
</dbReference>
<dbReference type="InterPro" id="IPR023214">
    <property type="entry name" value="HAD_sf"/>
</dbReference>
<dbReference type="GO" id="GO:0000287">
    <property type="term" value="F:magnesium ion binding"/>
    <property type="evidence" value="ECO:0007669"/>
    <property type="project" value="TreeGrafter"/>
</dbReference>
<keyword evidence="3" id="KW-0460">Magnesium</keyword>
<protein>
    <submittedName>
        <fullName evidence="4">Uncharacterized protein</fullName>
    </submittedName>
</protein>
<keyword evidence="2" id="KW-0378">Hydrolase</keyword>
<dbReference type="SUPFAM" id="SSF56784">
    <property type="entry name" value="HAD-like"/>
    <property type="match status" value="1"/>
</dbReference>
<evidence type="ECO:0000256" key="2">
    <source>
        <dbReference type="ARBA" id="ARBA00022801"/>
    </source>
</evidence>
<evidence type="ECO:0000313" key="4">
    <source>
        <dbReference type="EMBL" id="HCO25257.1"/>
    </source>
</evidence>
<sequence>MSRRICSREQYLLGCRQRFSLAALYSLPFHCICQVMSTESQHTLENSPPLIVMSDLDGTLLDHDTYSFTPAMPVISRLRTAGIPLMLNTSKTAAELRTLREALNNTDPYVVENGSAIYFPDTAFIKSIESSAQISGKDVHILGASRAEILSIIQKKRSEENFLFTGFSDMEVSEVIAYTGLSESEAVQAMTREFSEPLIWQDSAHQLRKFEALIANHGLRLLRGGRFVHVIGACDKGKCLQWFRECYTRSGKSAPRFVALGDSQNDVAMLNAADIAVIVRSSHHEPPDLEKQSSVIFTEEFGPQGWAHALTQILDETLT</sequence>